<evidence type="ECO:0000256" key="1">
    <source>
        <dbReference type="SAM" id="SignalP"/>
    </source>
</evidence>
<dbReference type="AlphaFoldDB" id="A0A2H3NV84"/>
<proteinExistence type="predicted"/>
<dbReference type="Proteomes" id="UP000221024">
    <property type="component" value="Unassembled WGS sequence"/>
</dbReference>
<accession>A0A2H3NV84</accession>
<organism evidence="2 3">
    <name type="scientific">Longimonas halophila</name>
    <dbReference type="NCBI Taxonomy" id="1469170"/>
    <lineage>
        <taxon>Bacteria</taxon>
        <taxon>Pseudomonadati</taxon>
        <taxon>Rhodothermota</taxon>
        <taxon>Rhodothermia</taxon>
        <taxon>Rhodothermales</taxon>
        <taxon>Salisaetaceae</taxon>
        <taxon>Longimonas</taxon>
    </lineage>
</organism>
<keyword evidence="1" id="KW-0732">Signal</keyword>
<dbReference type="EMBL" id="PDEP01000003">
    <property type="protein sequence ID" value="PEN08497.1"/>
    <property type="molecule type" value="Genomic_DNA"/>
</dbReference>
<feature type="chain" id="PRO_5013628639" evidence="1">
    <location>
        <begin position="28"/>
        <end position="190"/>
    </location>
</feature>
<name>A0A2H3NV84_9BACT</name>
<evidence type="ECO:0000313" key="3">
    <source>
        <dbReference type="Proteomes" id="UP000221024"/>
    </source>
</evidence>
<dbReference type="PROSITE" id="PS51257">
    <property type="entry name" value="PROKAR_LIPOPROTEIN"/>
    <property type="match status" value="1"/>
</dbReference>
<protein>
    <submittedName>
        <fullName evidence="2">Uncharacterized protein</fullName>
    </submittedName>
</protein>
<gene>
    <name evidence="2" type="ORF">CRI93_05155</name>
</gene>
<keyword evidence="3" id="KW-1185">Reference proteome</keyword>
<feature type="signal peptide" evidence="1">
    <location>
        <begin position="1"/>
        <end position="27"/>
    </location>
</feature>
<dbReference type="RefSeq" id="WP_098061539.1">
    <property type="nucleotide sequence ID" value="NZ_PDEP01000003.1"/>
</dbReference>
<reference evidence="2 3" key="1">
    <citation type="submission" date="2017-10" db="EMBL/GenBank/DDBJ databases">
        <title>Draft genome of Longimonas halophila.</title>
        <authorList>
            <person name="Goh K.M."/>
            <person name="Shamsir M.S."/>
            <person name="Lim S.W."/>
        </authorList>
    </citation>
    <scope>NUCLEOTIDE SEQUENCE [LARGE SCALE GENOMIC DNA]</scope>
    <source>
        <strain evidence="2 3">KCTC 42399</strain>
    </source>
</reference>
<evidence type="ECO:0000313" key="2">
    <source>
        <dbReference type="EMBL" id="PEN08497.1"/>
    </source>
</evidence>
<comment type="caution">
    <text evidence="2">The sequence shown here is derived from an EMBL/GenBank/DDBJ whole genome shotgun (WGS) entry which is preliminary data.</text>
</comment>
<sequence>MKTNTPLAKLGSLLALALLLIVGSACDSIVGSDDDDDHDDHDGELLRIDRVELETRDGTGTPIATWTDEDGWNVDELTVPLDDGGDHPVWTIRMFDEDGDEITLEEGGEFEAQYAVDNAAPQDVIFFDSSGEIEFEGEAAALYGEEGELFHGDHVHVYPQSAGTTQVRFLLWHDNHSDDDTALIDLTVQE</sequence>